<dbReference type="GO" id="GO:0001227">
    <property type="term" value="F:DNA-binding transcription repressor activity, RNA polymerase II-specific"/>
    <property type="evidence" value="ECO:0007669"/>
    <property type="project" value="TreeGrafter"/>
</dbReference>
<keyword evidence="5 11" id="KW-0863">Zinc-finger</keyword>
<dbReference type="PANTHER" id="PTHR24399">
    <property type="entry name" value="ZINC FINGER AND BTB DOMAIN-CONTAINING"/>
    <property type="match status" value="1"/>
</dbReference>
<feature type="domain" description="C2H2-type" evidence="13">
    <location>
        <begin position="590"/>
        <end position="617"/>
    </location>
</feature>
<feature type="region of interest" description="Disordered" evidence="12">
    <location>
        <begin position="83"/>
        <end position="204"/>
    </location>
</feature>
<reference evidence="16" key="3">
    <citation type="submission" date="2025-09" db="UniProtKB">
        <authorList>
            <consortium name="Ensembl"/>
        </authorList>
    </citation>
    <scope>IDENTIFICATION</scope>
</reference>
<comment type="subcellular location">
    <subcellularLocation>
        <location evidence="1">Nucleus</location>
    </subcellularLocation>
</comment>
<evidence type="ECO:0000256" key="9">
    <source>
        <dbReference type="ARBA" id="ARBA00023163"/>
    </source>
</evidence>
<feature type="domain" description="C2H2-type" evidence="13">
    <location>
        <begin position="709"/>
        <end position="736"/>
    </location>
</feature>
<dbReference type="PROSITE" id="PS00028">
    <property type="entry name" value="ZINC_FINGER_C2H2_1"/>
    <property type="match status" value="7"/>
</dbReference>
<dbReference type="InterPro" id="IPR001909">
    <property type="entry name" value="KRAB"/>
</dbReference>
<evidence type="ECO:0000313" key="17">
    <source>
        <dbReference type="Proteomes" id="UP000694520"/>
    </source>
</evidence>
<feature type="region of interest" description="Disordered" evidence="12">
    <location>
        <begin position="900"/>
        <end position="1049"/>
    </location>
</feature>
<feature type="domain" description="C2H2-type" evidence="13">
    <location>
        <begin position="618"/>
        <end position="640"/>
    </location>
</feature>
<evidence type="ECO:0000256" key="2">
    <source>
        <dbReference type="ARBA" id="ARBA00006991"/>
    </source>
</evidence>
<keyword evidence="10" id="KW-0539">Nucleus</keyword>
<keyword evidence="4" id="KW-0677">Repeat</keyword>
<feature type="compositionally biased region" description="Low complexity" evidence="12">
    <location>
        <begin position="900"/>
        <end position="1010"/>
    </location>
</feature>
<organism evidence="16 17">
    <name type="scientific">Bos mutus grunniens</name>
    <name type="common">Wild yak</name>
    <name type="synonym">Bos grunniens</name>
    <dbReference type="NCBI Taxonomy" id="30521"/>
    <lineage>
        <taxon>Eukaryota</taxon>
        <taxon>Metazoa</taxon>
        <taxon>Chordata</taxon>
        <taxon>Craniata</taxon>
        <taxon>Vertebrata</taxon>
        <taxon>Euteleostomi</taxon>
        <taxon>Mammalia</taxon>
        <taxon>Eutheria</taxon>
        <taxon>Laurasiatheria</taxon>
        <taxon>Artiodactyla</taxon>
        <taxon>Ruminantia</taxon>
        <taxon>Pecora</taxon>
        <taxon>Bovidae</taxon>
        <taxon>Bovinae</taxon>
        <taxon>Bos</taxon>
    </lineage>
</organism>
<dbReference type="GO" id="GO:0005654">
    <property type="term" value="C:nucleoplasm"/>
    <property type="evidence" value="ECO:0007669"/>
    <property type="project" value="TreeGrafter"/>
</dbReference>
<dbReference type="InterPro" id="IPR036051">
    <property type="entry name" value="KRAB_dom_sf"/>
</dbReference>
<feature type="region of interest" description="Disordered" evidence="12">
    <location>
        <begin position="756"/>
        <end position="795"/>
    </location>
</feature>
<dbReference type="FunFam" id="3.30.160.60:FF:001210">
    <property type="entry name" value="zinc finger protein 777"/>
    <property type="match status" value="2"/>
</dbReference>
<feature type="compositionally biased region" description="Polar residues" evidence="12">
    <location>
        <begin position="39"/>
        <end position="54"/>
    </location>
</feature>
<evidence type="ECO:0000256" key="1">
    <source>
        <dbReference type="ARBA" id="ARBA00004123"/>
    </source>
</evidence>
<feature type="compositionally biased region" description="Acidic residues" evidence="12">
    <location>
        <begin position="391"/>
        <end position="400"/>
    </location>
</feature>
<dbReference type="Ensembl" id="ENSBGRT00000027152.1">
    <property type="protein sequence ID" value="ENSBGRP00000023546.1"/>
    <property type="gene ID" value="ENSBGRG00000014774.1"/>
</dbReference>
<dbReference type="GO" id="GO:0051291">
    <property type="term" value="P:protein heterooligomerization"/>
    <property type="evidence" value="ECO:0007669"/>
    <property type="project" value="Ensembl"/>
</dbReference>
<feature type="compositionally biased region" description="Low complexity" evidence="12">
    <location>
        <begin position="777"/>
        <end position="786"/>
    </location>
</feature>
<dbReference type="Pfam" id="PF00096">
    <property type="entry name" value="zf-C2H2"/>
    <property type="match status" value="8"/>
</dbReference>
<dbReference type="FunFam" id="3.30.160.60:FF:000045">
    <property type="entry name" value="ZFP69 zinc finger protein B"/>
    <property type="match status" value="1"/>
</dbReference>
<dbReference type="AlphaFoldDB" id="A0A8B9XN26"/>
<dbReference type="FunFam" id="3.30.160.60:FF:000410">
    <property type="entry name" value="Zinc finger protein 777"/>
    <property type="match status" value="2"/>
</dbReference>
<dbReference type="SMART" id="SM00349">
    <property type="entry name" value="KRAB"/>
    <property type="match status" value="1"/>
</dbReference>
<evidence type="ECO:0000259" key="15">
    <source>
        <dbReference type="PROSITE" id="PS50806"/>
    </source>
</evidence>
<dbReference type="FunFam" id="3.30.160.60:FF:001435">
    <property type="entry name" value="zinc finger protein 777"/>
    <property type="match status" value="1"/>
</dbReference>
<keyword evidence="8" id="KW-0238">DNA-binding</keyword>
<evidence type="ECO:0000256" key="4">
    <source>
        <dbReference type="ARBA" id="ARBA00022737"/>
    </source>
</evidence>
<dbReference type="GeneTree" id="ENSGT00940000155153"/>
<feature type="region of interest" description="Disordered" evidence="12">
    <location>
        <begin position="382"/>
        <end position="407"/>
    </location>
</feature>
<feature type="region of interest" description="Disordered" evidence="12">
    <location>
        <begin position="636"/>
        <end position="679"/>
    </location>
</feature>
<evidence type="ECO:0000256" key="12">
    <source>
        <dbReference type="SAM" id="MobiDB-lite"/>
    </source>
</evidence>
<keyword evidence="9" id="KW-0804">Transcription</keyword>
<feature type="compositionally biased region" description="Basic and acidic residues" evidence="12">
    <location>
        <begin position="761"/>
        <end position="774"/>
    </location>
</feature>
<dbReference type="Gene3D" id="6.10.140.140">
    <property type="match status" value="1"/>
</dbReference>
<sequence>MAEAAPAPARAARARTDARTRGPGDGLRVPGSAARPGVSVQQLDMETQRSSPLSFPNVLQEEIPRQVPAGLPRETLFQSHVLPPKELPSLSPAVSRQGCLPQTPGAPKQETSGRMPPVLQKGPSLLYPGAPEQETRIQGPLTSPEEPPYPPPAAAEQEMSLLSHSAHHQEAPLHSPEVPERDPLTLSPTVPETDMDPLLQSPVSQKDTPFQISAAAQKDTPLPTAEITRLAVWAAVQAVERKLEAQAMRLLTLEGRTGTNEKKIADCEKTAVEFANHLESKWVVLGTLLQEYGLLQRRLENMENLLKNRNFWILRLPPGSNGEVPKVPVTFDDVAVHFSEQEWGNLSEWQKELYKNVMRGNYESLVSMDYAISKPDLMSQMERGERPAMQEQEDSEEGEAPADPSAAHDGIVIKIEVQTNDEGSESLETPEPLMGQVEEHGFQDSELGDPCGEQPDLDMQEPENPLEASTEGSGEFSELKQMLVQQRNCAEGIVIKTEEQEEEEEDEEDDELPQHLQSLGQLSGRYETGLYPTPLPGELSPEGEESPPPLQLGNPAVKRLAPPSHGERHPGENRGSGSQQQRNRRGERPFTCMECGKSFRLKINLIIHQRNHIKEGPYECAECEVSFRHKQQLTLHQRIHRVRGGYASPERGPGFTPKHALKPRPKSPSSGGGSGGGPKPYKCPECDSSFSHKSSLTKHQITHTGERPYTCPECKKSFRLHISLVIHQRVHAGKHEVSFICSLCGKSFSRPSHLLRHQRTHTGERPFKCPESRRASARSPSSPTTAGHSRERPHACPECGKSFIRKHHLLEHRRIHTGERPYHCAECGKRFTQKHHLLEHQRAHTGERPYTCPECKKSFRLHISLVIHQRARRASTRSPSSAACAARASAAPHTCCATSGLTRASGPSSAPSARRASARSPSSPTTAACTRVSGRTPAPSAARASSASTTCWSTGASTRANGPTTAPSAASASRRSTTCWSTSARTRASGPTPARTAPSASATSSRSSTTCGPTRASERGPAHRPAQAQRAGTGHPSPFVVSPPPPPLPSSLLPPVHPDTGWPHLPRETPVAGVASADLGNPLWAVHFLDNKMDETNQHGGRDLAAGHSEGRGGAT</sequence>
<evidence type="ECO:0000256" key="8">
    <source>
        <dbReference type="ARBA" id="ARBA00023125"/>
    </source>
</evidence>
<feature type="compositionally biased region" description="Basic and acidic residues" evidence="12">
    <location>
        <begin position="167"/>
        <end position="183"/>
    </location>
</feature>
<evidence type="ECO:0000313" key="16">
    <source>
        <dbReference type="Ensembl" id="ENSBGRP00000023546.1"/>
    </source>
</evidence>
<feature type="region of interest" description="Disordered" evidence="12">
    <location>
        <begin position="525"/>
        <end position="590"/>
    </location>
</feature>
<feature type="domain" description="KRAB-related" evidence="15">
    <location>
        <begin position="326"/>
        <end position="390"/>
    </location>
</feature>
<name>A0A8B9XN26_BOSMU</name>
<dbReference type="Proteomes" id="UP000694520">
    <property type="component" value="Chromosome 4"/>
</dbReference>
<dbReference type="GO" id="GO:0008270">
    <property type="term" value="F:zinc ion binding"/>
    <property type="evidence" value="ECO:0007669"/>
    <property type="project" value="UniProtKB-KW"/>
</dbReference>
<dbReference type="CDD" id="cd07765">
    <property type="entry name" value="KRAB_A-box"/>
    <property type="match status" value="1"/>
</dbReference>
<dbReference type="SMART" id="SM00355">
    <property type="entry name" value="ZnF_C2H2"/>
    <property type="match status" value="8"/>
</dbReference>
<evidence type="ECO:0000256" key="7">
    <source>
        <dbReference type="ARBA" id="ARBA00023015"/>
    </source>
</evidence>
<reference evidence="16" key="2">
    <citation type="submission" date="2025-08" db="UniProtKB">
        <authorList>
            <consortium name="Ensembl"/>
        </authorList>
    </citation>
    <scope>IDENTIFICATION</scope>
</reference>
<dbReference type="SUPFAM" id="SSF57667">
    <property type="entry name" value="beta-beta-alpha zinc fingers"/>
    <property type="match status" value="5"/>
</dbReference>
<feature type="domain" description="C2H2-type" evidence="13">
    <location>
        <begin position="739"/>
        <end position="766"/>
    </location>
</feature>
<dbReference type="Pfam" id="PF01352">
    <property type="entry name" value="KRAB"/>
    <property type="match status" value="1"/>
</dbReference>
<feature type="domain" description="KRAB" evidence="14">
    <location>
        <begin position="329"/>
        <end position="400"/>
    </location>
</feature>
<evidence type="ECO:0000256" key="6">
    <source>
        <dbReference type="ARBA" id="ARBA00022833"/>
    </source>
</evidence>
<dbReference type="FunFam" id="3.30.160.60:FF:000706">
    <property type="entry name" value="Zinc finger protein"/>
    <property type="match status" value="1"/>
</dbReference>
<feature type="region of interest" description="Disordered" evidence="12">
    <location>
        <begin position="442"/>
        <end position="474"/>
    </location>
</feature>
<dbReference type="InterPro" id="IPR013087">
    <property type="entry name" value="Znf_C2H2_type"/>
</dbReference>
<reference evidence="16" key="1">
    <citation type="submission" date="2019-05" db="EMBL/GenBank/DDBJ databases">
        <authorList>
            <person name="Zhang S."/>
            <person name="Liu J."/>
        </authorList>
    </citation>
    <scope>NUCLEOTIDE SEQUENCE [LARGE SCALE GENOMIC DNA]</scope>
</reference>
<keyword evidence="17" id="KW-1185">Reference proteome</keyword>
<dbReference type="InterPro" id="IPR003655">
    <property type="entry name" value="aKRAB"/>
</dbReference>
<keyword evidence="7" id="KW-0805">Transcription regulation</keyword>
<feature type="compositionally biased region" description="Low complexity" evidence="12">
    <location>
        <begin position="1"/>
        <end position="11"/>
    </location>
</feature>
<dbReference type="Gene3D" id="3.30.160.60">
    <property type="entry name" value="Classic Zinc Finger"/>
    <property type="match status" value="8"/>
</dbReference>
<evidence type="ECO:0000256" key="10">
    <source>
        <dbReference type="ARBA" id="ARBA00023242"/>
    </source>
</evidence>
<proteinExistence type="inferred from homology"/>
<dbReference type="PROSITE" id="PS50806">
    <property type="entry name" value="KRAB_RELATED"/>
    <property type="match status" value="1"/>
</dbReference>
<feature type="region of interest" description="Disordered" evidence="12">
    <location>
        <begin position="1096"/>
        <end position="1116"/>
    </location>
</feature>
<keyword evidence="3" id="KW-0479">Metal-binding</keyword>
<dbReference type="PROSITE" id="PS50805">
    <property type="entry name" value="KRAB"/>
    <property type="match status" value="1"/>
</dbReference>
<dbReference type="InterPro" id="IPR036236">
    <property type="entry name" value="Znf_C2H2_sf"/>
</dbReference>
<evidence type="ECO:0000259" key="13">
    <source>
        <dbReference type="PROSITE" id="PS50157"/>
    </source>
</evidence>
<dbReference type="FunFam" id="3.30.160.60:FF:001701">
    <property type="entry name" value="zinc finger protein 777"/>
    <property type="match status" value="1"/>
</dbReference>
<comment type="similarity">
    <text evidence="2">Belongs to the krueppel C2H2-type zinc-finger protein family.</text>
</comment>
<dbReference type="PANTHER" id="PTHR24399:SF54">
    <property type="entry name" value="GASTRULA ZINC FINGER PROTEIN XLCGF26.1-LIKE-RELATED"/>
    <property type="match status" value="1"/>
</dbReference>
<dbReference type="GO" id="GO:0001817">
    <property type="term" value="P:regulation of cytokine production"/>
    <property type="evidence" value="ECO:0007669"/>
    <property type="project" value="TreeGrafter"/>
</dbReference>
<feature type="region of interest" description="Disordered" evidence="12">
    <location>
        <begin position="1"/>
        <end position="57"/>
    </location>
</feature>
<protein>
    <submittedName>
        <fullName evidence="16">Zinc finger protein 777</fullName>
    </submittedName>
</protein>
<evidence type="ECO:0000256" key="5">
    <source>
        <dbReference type="ARBA" id="ARBA00022771"/>
    </source>
</evidence>
<dbReference type="GO" id="GO:0000978">
    <property type="term" value="F:RNA polymerase II cis-regulatory region sequence-specific DNA binding"/>
    <property type="evidence" value="ECO:0007669"/>
    <property type="project" value="TreeGrafter"/>
</dbReference>
<dbReference type="GO" id="GO:0002682">
    <property type="term" value="P:regulation of immune system process"/>
    <property type="evidence" value="ECO:0007669"/>
    <property type="project" value="TreeGrafter"/>
</dbReference>
<gene>
    <name evidence="16" type="primary">ZNF777</name>
</gene>
<dbReference type="SUPFAM" id="SSF109640">
    <property type="entry name" value="KRAB domain (Kruppel-associated box)"/>
    <property type="match status" value="1"/>
</dbReference>
<keyword evidence="6" id="KW-0862">Zinc</keyword>
<feature type="domain" description="C2H2-type" evidence="13">
    <location>
        <begin position="681"/>
        <end position="708"/>
    </location>
</feature>
<feature type="domain" description="C2H2-type" evidence="13">
    <location>
        <begin position="850"/>
        <end position="878"/>
    </location>
</feature>
<evidence type="ECO:0000259" key="14">
    <source>
        <dbReference type="PROSITE" id="PS50805"/>
    </source>
</evidence>
<dbReference type="PROSITE" id="PS50157">
    <property type="entry name" value="ZINC_FINGER_C2H2_2"/>
    <property type="match status" value="8"/>
</dbReference>
<evidence type="ECO:0000256" key="3">
    <source>
        <dbReference type="ARBA" id="ARBA00022723"/>
    </source>
</evidence>
<accession>A0A8B9XN26</accession>
<evidence type="ECO:0000256" key="11">
    <source>
        <dbReference type="PROSITE-ProRule" id="PRU00042"/>
    </source>
</evidence>
<feature type="domain" description="C2H2-type" evidence="13">
    <location>
        <begin position="794"/>
        <end position="821"/>
    </location>
</feature>
<feature type="domain" description="C2H2-type" evidence="13">
    <location>
        <begin position="822"/>
        <end position="849"/>
    </location>
</feature>
<dbReference type="GO" id="GO:0008285">
    <property type="term" value="P:negative regulation of cell population proliferation"/>
    <property type="evidence" value="ECO:0007669"/>
    <property type="project" value="Ensembl"/>
</dbReference>